<gene>
    <name evidence="5" type="ORF">ASPCAL00308</name>
</gene>
<dbReference type="OMA" id="YSHMMAY"/>
<dbReference type="PROSITE" id="PS00122">
    <property type="entry name" value="CARBOXYLESTERASE_B_1"/>
    <property type="match status" value="1"/>
</dbReference>
<dbReference type="InterPro" id="IPR029058">
    <property type="entry name" value="AB_hydrolase_fold"/>
</dbReference>
<dbReference type="ESTHER" id="9euro-a0a0u5fnf7">
    <property type="family name" value="Fungal_carboxylesterase_lipase"/>
</dbReference>
<evidence type="ECO:0000256" key="1">
    <source>
        <dbReference type="ARBA" id="ARBA00005964"/>
    </source>
</evidence>
<feature type="signal peptide" evidence="3">
    <location>
        <begin position="1"/>
        <end position="20"/>
    </location>
</feature>
<proteinExistence type="inferred from homology"/>
<dbReference type="Gene3D" id="3.40.50.1820">
    <property type="entry name" value="alpha/beta hydrolase"/>
    <property type="match status" value="1"/>
</dbReference>
<sequence length="563" mass="61793">MLFALRSLLLVPVLLSEAIAAADHQKSTATVRIRNGTVVGVNDDSNRVQRFLGIPYAQPPIGQLRLQHAQPLDTSFGTLHADSFGPACYGPKVDSNPDSSEDCLTLNIWRSSEQRVEGELKPVLVWLYGGGLRNGYTEDPRFEGTNMVRISSEIKKEIVLVSVNYRLGPLGFLNGQQMVDLNLLNLGMLDQRLALHWVQENIASFGGDSTKVTLFGESAGAVSIYSHMMAYGGRDDKLFRAGILQSGGAFPLEHPNTTAFQETFDSLIEDTSCSSFTNASAEEQLECIRQLPIETFLSHVGSSTGQSIDGSFSQTSIQFALPAGKYVKVATIVGTNTDEGTTSAPTAINTTDQLSIPLADGYFRPKPLPNSTVSNLLSLYPNDPRQGCPYNTGTIPLTAGTLDKKACSLFGDIVQIGPARLIAKWLTKHNNDNNHAQSNSNNRRNSAPVYRYRFNHLPHDVDSLNITRGITTGIEQRYVFSNLIPDHPWDRALAYEMSAAWVSFAFDLDPNWGRESALPFWPEYGSEGKSMVFSGYGSEIEDDNYRGEGVKFIMDKVIPYGAL</sequence>
<reference evidence="6" key="1">
    <citation type="journal article" date="2016" name="Genome Announc.">
        <title>Draft genome sequences of fungus Aspergillus calidoustus.</title>
        <authorList>
            <person name="Horn F."/>
            <person name="Linde J."/>
            <person name="Mattern D.J."/>
            <person name="Walther G."/>
            <person name="Guthke R."/>
            <person name="Scherlach K."/>
            <person name="Martin K."/>
            <person name="Brakhage A.A."/>
            <person name="Petzke L."/>
            <person name="Valiante V."/>
        </authorList>
    </citation>
    <scope>NUCLEOTIDE SEQUENCE [LARGE SCALE GENOMIC DNA]</scope>
    <source>
        <strain evidence="6">SF006504</strain>
    </source>
</reference>
<dbReference type="OrthoDB" id="408631at2759"/>
<dbReference type="Pfam" id="PF00135">
    <property type="entry name" value="COesterase"/>
    <property type="match status" value="1"/>
</dbReference>
<feature type="chain" id="PRO_5006773378" description="Carboxylic ester hydrolase" evidence="3">
    <location>
        <begin position="21"/>
        <end position="563"/>
    </location>
</feature>
<keyword evidence="6" id="KW-1185">Reference proteome</keyword>
<dbReference type="InterPro" id="IPR050309">
    <property type="entry name" value="Type-B_Carboxylest/Lipase"/>
</dbReference>
<dbReference type="STRING" id="454130.A0A0U5FNF7"/>
<feature type="domain" description="Carboxylesterase type B" evidence="4">
    <location>
        <begin position="28"/>
        <end position="352"/>
    </location>
</feature>
<dbReference type="PANTHER" id="PTHR11559">
    <property type="entry name" value="CARBOXYLESTERASE"/>
    <property type="match status" value="1"/>
</dbReference>
<organism evidence="5 6">
    <name type="scientific">Aspergillus calidoustus</name>
    <dbReference type="NCBI Taxonomy" id="454130"/>
    <lineage>
        <taxon>Eukaryota</taxon>
        <taxon>Fungi</taxon>
        <taxon>Dikarya</taxon>
        <taxon>Ascomycota</taxon>
        <taxon>Pezizomycotina</taxon>
        <taxon>Eurotiomycetes</taxon>
        <taxon>Eurotiomycetidae</taxon>
        <taxon>Eurotiales</taxon>
        <taxon>Aspergillaceae</taxon>
        <taxon>Aspergillus</taxon>
        <taxon>Aspergillus subgen. Nidulantes</taxon>
    </lineage>
</organism>
<dbReference type="EC" id="3.1.1.-" evidence="3"/>
<dbReference type="AlphaFoldDB" id="A0A0U5FNF7"/>
<dbReference type="GO" id="GO:0016787">
    <property type="term" value="F:hydrolase activity"/>
    <property type="evidence" value="ECO:0007669"/>
    <property type="project" value="UniProtKB-KW"/>
</dbReference>
<evidence type="ECO:0000259" key="4">
    <source>
        <dbReference type="Pfam" id="PF00135"/>
    </source>
</evidence>
<dbReference type="Proteomes" id="UP000054771">
    <property type="component" value="Unassembled WGS sequence"/>
</dbReference>
<dbReference type="InterPro" id="IPR019826">
    <property type="entry name" value="Carboxylesterase_B_AS"/>
</dbReference>
<protein>
    <recommendedName>
        <fullName evidence="3">Carboxylic ester hydrolase</fullName>
        <ecNumber evidence="3">3.1.1.-</ecNumber>
    </recommendedName>
</protein>
<keyword evidence="2 3" id="KW-0378">Hydrolase</keyword>
<comment type="similarity">
    <text evidence="1 3">Belongs to the type-B carboxylesterase/lipase family.</text>
</comment>
<evidence type="ECO:0000313" key="6">
    <source>
        <dbReference type="Proteomes" id="UP000054771"/>
    </source>
</evidence>
<keyword evidence="3" id="KW-0732">Signal</keyword>
<dbReference type="SUPFAM" id="SSF53474">
    <property type="entry name" value="alpha/beta-Hydrolases"/>
    <property type="match status" value="1"/>
</dbReference>
<evidence type="ECO:0000256" key="3">
    <source>
        <dbReference type="RuleBase" id="RU361235"/>
    </source>
</evidence>
<name>A0A0U5FNF7_ASPCI</name>
<accession>A0A0U5FNF7</accession>
<dbReference type="InterPro" id="IPR002018">
    <property type="entry name" value="CarbesteraseB"/>
</dbReference>
<dbReference type="EMBL" id="CDMC01000001">
    <property type="protein sequence ID" value="CEL00710.1"/>
    <property type="molecule type" value="Genomic_DNA"/>
</dbReference>
<evidence type="ECO:0000313" key="5">
    <source>
        <dbReference type="EMBL" id="CEL00710.1"/>
    </source>
</evidence>
<evidence type="ECO:0000256" key="2">
    <source>
        <dbReference type="ARBA" id="ARBA00022801"/>
    </source>
</evidence>